<protein>
    <recommendedName>
        <fullName evidence="3">SnoaL-like domain-containing protein</fullName>
    </recommendedName>
</protein>
<dbReference type="EMBL" id="BAAAOS010000031">
    <property type="protein sequence ID" value="GAA1586422.1"/>
    <property type="molecule type" value="Genomic_DNA"/>
</dbReference>
<dbReference type="Proteomes" id="UP001500393">
    <property type="component" value="Unassembled WGS sequence"/>
</dbReference>
<dbReference type="InterPro" id="IPR032710">
    <property type="entry name" value="NTF2-like_dom_sf"/>
</dbReference>
<comment type="caution">
    <text evidence="1">The sequence shown here is derived from an EMBL/GenBank/DDBJ whole genome shotgun (WGS) entry which is preliminary data.</text>
</comment>
<accession>A0ABP4PPA6</accession>
<sequence>MAPTENDQPDLTEPAMRALLNQYISAFEESDVSALVGVLREDIALEMPPHRTWFFGRTAVARFLSTRVFGGPGAIRMIPTTANGQPAVAAYFRKADGQLWAHAVQVLTLTPTGISRIISFNESSLLPSFGLPPILAREAAG</sequence>
<proteinExistence type="predicted"/>
<dbReference type="Gene3D" id="3.10.450.50">
    <property type="match status" value="1"/>
</dbReference>
<dbReference type="SUPFAM" id="SSF54427">
    <property type="entry name" value="NTF2-like"/>
    <property type="match status" value="1"/>
</dbReference>
<evidence type="ECO:0008006" key="3">
    <source>
        <dbReference type="Google" id="ProtNLM"/>
    </source>
</evidence>
<name>A0ABP4PPA6_9ACTN</name>
<reference evidence="2" key="1">
    <citation type="journal article" date="2019" name="Int. J. Syst. Evol. Microbiol.">
        <title>The Global Catalogue of Microorganisms (GCM) 10K type strain sequencing project: providing services to taxonomists for standard genome sequencing and annotation.</title>
        <authorList>
            <consortium name="The Broad Institute Genomics Platform"/>
            <consortium name="The Broad Institute Genome Sequencing Center for Infectious Disease"/>
            <person name="Wu L."/>
            <person name="Ma J."/>
        </authorList>
    </citation>
    <scope>NUCLEOTIDE SEQUENCE [LARGE SCALE GENOMIC DNA]</scope>
    <source>
        <strain evidence="2">JCM 14969</strain>
    </source>
</reference>
<organism evidence="1 2">
    <name type="scientific">Kribbella sancticallisti</name>
    <dbReference type="NCBI Taxonomy" id="460087"/>
    <lineage>
        <taxon>Bacteria</taxon>
        <taxon>Bacillati</taxon>
        <taxon>Actinomycetota</taxon>
        <taxon>Actinomycetes</taxon>
        <taxon>Propionibacteriales</taxon>
        <taxon>Kribbellaceae</taxon>
        <taxon>Kribbella</taxon>
    </lineage>
</organism>
<keyword evidence="2" id="KW-1185">Reference proteome</keyword>
<gene>
    <name evidence="1" type="ORF">GCM10009789_45000</name>
</gene>
<dbReference type="RefSeq" id="WP_344217059.1">
    <property type="nucleotide sequence ID" value="NZ_BAAAOS010000031.1"/>
</dbReference>
<evidence type="ECO:0000313" key="2">
    <source>
        <dbReference type="Proteomes" id="UP001500393"/>
    </source>
</evidence>
<evidence type="ECO:0000313" key="1">
    <source>
        <dbReference type="EMBL" id="GAA1586422.1"/>
    </source>
</evidence>